<dbReference type="GeneID" id="101579044"/>
<reference evidence="11" key="1">
    <citation type="submission" date="2025-08" db="UniProtKB">
        <authorList>
            <consortium name="RefSeq"/>
        </authorList>
    </citation>
    <scope>IDENTIFICATION</scope>
</reference>
<protein>
    <submittedName>
        <fullName evidence="11">E3 ubiquitin-protein ligase TRIM58</fullName>
    </submittedName>
</protein>
<dbReference type="InterPro" id="IPR001870">
    <property type="entry name" value="B30.2/SPRY"/>
</dbReference>
<dbReference type="Pfam" id="PF00643">
    <property type="entry name" value="zf-B_box"/>
    <property type="match status" value="1"/>
</dbReference>
<dbReference type="OrthoDB" id="128536at2759"/>
<keyword evidence="5" id="KW-0175">Coiled coil</keyword>
<dbReference type="SUPFAM" id="SSF57850">
    <property type="entry name" value="RING/U-box"/>
    <property type="match status" value="1"/>
</dbReference>
<dbReference type="PROSITE" id="PS50188">
    <property type="entry name" value="B302_SPRY"/>
    <property type="match status" value="1"/>
</dbReference>
<dbReference type="SUPFAM" id="SSF57845">
    <property type="entry name" value="B-box zinc-binding domain"/>
    <property type="match status" value="1"/>
</dbReference>
<feature type="domain" description="B30.2/SPRY" evidence="9">
    <location>
        <begin position="273"/>
        <end position="467"/>
    </location>
</feature>
<keyword evidence="3" id="KW-0862">Zinc</keyword>
<evidence type="ECO:0000256" key="1">
    <source>
        <dbReference type="ARBA" id="ARBA00022723"/>
    </source>
</evidence>
<evidence type="ECO:0000259" key="7">
    <source>
        <dbReference type="PROSITE" id="PS50089"/>
    </source>
</evidence>
<dbReference type="SMART" id="SM00589">
    <property type="entry name" value="PRY"/>
    <property type="match status" value="1"/>
</dbReference>
<accession>A0A6P3FWK9</accession>
<gene>
    <name evidence="11" type="primary">Trim58</name>
</gene>
<dbReference type="InParanoid" id="A0A6P3FWK9"/>
<dbReference type="PROSITE" id="PS50119">
    <property type="entry name" value="ZF_BBOX"/>
    <property type="match status" value="1"/>
</dbReference>
<dbReference type="Pfam" id="PF00622">
    <property type="entry name" value="SPRY"/>
    <property type="match status" value="1"/>
</dbReference>
<organism evidence="10 11">
    <name type="scientific">Octodon degus</name>
    <name type="common">Degu</name>
    <name type="synonym">Sciurus degus</name>
    <dbReference type="NCBI Taxonomy" id="10160"/>
    <lineage>
        <taxon>Eukaryota</taxon>
        <taxon>Metazoa</taxon>
        <taxon>Chordata</taxon>
        <taxon>Craniata</taxon>
        <taxon>Vertebrata</taxon>
        <taxon>Euteleostomi</taxon>
        <taxon>Mammalia</taxon>
        <taxon>Eutheria</taxon>
        <taxon>Euarchontoglires</taxon>
        <taxon>Glires</taxon>
        <taxon>Rodentia</taxon>
        <taxon>Hystricomorpha</taxon>
        <taxon>Octodontidae</taxon>
        <taxon>Octodon</taxon>
    </lineage>
</organism>
<dbReference type="PROSITE" id="PS50089">
    <property type="entry name" value="ZF_RING_2"/>
    <property type="match status" value="1"/>
</dbReference>
<dbReference type="SMART" id="SM00184">
    <property type="entry name" value="RING"/>
    <property type="match status" value="1"/>
</dbReference>
<proteinExistence type="predicted"/>
<dbReference type="InterPro" id="IPR000315">
    <property type="entry name" value="Znf_B-box"/>
</dbReference>
<dbReference type="PROSITE" id="PS00518">
    <property type="entry name" value="ZF_RING_1"/>
    <property type="match status" value="1"/>
</dbReference>
<dbReference type="InterPro" id="IPR035787">
    <property type="entry name" value="SPRY/PRY_TRIM58"/>
</dbReference>
<name>A0A6P3FWK9_OCTDE</name>
<keyword evidence="1" id="KW-0479">Metal-binding</keyword>
<dbReference type="FunCoup" id="A0A6P3FWK9">
    <property type="interactions" value="449"/>
</dbReference>
<evidence type="ECO:0000259" key="9">
    <source>
        <dbReference type="PROSITE" id="PS50188"/>
    </source>
</evidence>
<dbReference type="Pfam" id="PF15227">
    <property type="entry name" value="zf-C3HC4_4"/>
    <property type="match status" value="1"/>
</dbReference>
<evidence type="ECO:0000256" key="6">
    <source>
        <dbReference type="SAM" id="MobiDB-lite"/>
    </source>
</evidence>
<dbReference type="FunFam" id="2.60.120.920:FF:000004">
    <property type="entry name" value="Butyrophilin subfamily 1 member A1"/>
    <property type="match status" value="1"/>
</dbReference>
<evidence type="ECO:0000256" key="3">
    <source>
        <dbReference type="ARBA" id="ARBA00022833"/>
    </source>
</evidence>
<dbReference type="Gene3D" id="3.30.160.60">
    <property type="entry name" value="Classic Zinc Finger"/>
    <property type="match status" value="1"/>
</dbReference>
<evidence type="ECO:0000256" key="2">
    <source>
        <dbReference type="ARBA" id="ARBA00022771"/>
    </source>
</evidence>
<dbReference type="PANTHER" id="PTHR24103">
    <property type="entry name" value="E3 UBIQUITIN-PROTEIN LIGASE TRIM"/>
    <property type="match status" value="1"/>
</dbReference>
<dbReference type="Proteomes" id="UP000515203">
    <property type="component" value="Unplaced"/>
</dbReference>
<dbReference type="SUPFAM" id="SSF49899">
    <property type="entry name" value="Concanavalin A-like lectins/glucanases"/>
    <property type="match status" value="1"/>
</dbReference>
<dbReference type="AlphaFoldDB" id="A0A6P3FWK9"/>
<evidence type="ECO:0000256" key="5">
    <source>
        <dbReference type="SAM" id="Coils"/>
    </source>
</evidence>
<dbReference type="InterPro" id="IPR043136">
    <property type="entry name" value="B30.2/SPRY_sf"/>
</dbReference>
<dbReference type="Pfam" id="PF13765">
    <property type="entry name" value="PRY"/>
    <property type="match status" value="1"/>
</dbReference>
<evidence type="ECO:0000259" key="8">
    <source>
        <dbReference type="PROSITE" id="PS50119"/>
    </source>
</evidence>
<feature type="coiled-coil region" evidence="5">
    <location>
        <begin position="216"/>
        <end position="243"/>
    </location>
</feature>
<evidence type="ECO:0000313" key="11">
    <source>
        <dbReference type="RefSeq" id="XP_004648584.1"/>
    </source>
</evidence>
<dbReference type="InterPro" id="IPR003877">
    <property type="entry name" value="SPRY_dom"/>
</dbReference>
<dbReference type="InterPro" id="IPR013320">
    <property type="entry name" value="ConA-like_dom_sf"/>
</dbReference>
<feature type="region of interest" description="Disordered" evidence="6">
    <location>
        <begin position="466"/>
        <end position="485"/>
    </location>
</feature>
<keyword evidence="2 4" id="KW-0863">Zinc-finger</keyword>
<keyword evidence="10" id="KW-1185">Reference proteome</keyword>
<dbReference type="RefSeq" id="XP_004648584.1">
    <property type="nucleotide sequence ID" value="XM_004648527.1"/>
</dbReference>
<dbReference type="SMART" id="SM00336">
    <property type="entry name" value="BBOX"/>
    <property type="match status" value="1"/>
</dbReference>
<dbReference type="Gene3D" id="2.60.120.920">
    <property type="match status" value="1"/>
</dbReference>
<dbReference type="Gene3D" id="3.30.40.10">
    <property type="entry name" value="Zinc/RING finger domain, C3HC4 (zinc finger)"/>
    <property type="match status" value="1"/>
</dbReference>
<evidence type="ECO:0000256" key="4">
    <source>
        <dbReference type="PROSITE-ProRule" id="PRU00024"/>
    </source>
</evidence>
<sequence>MASGPGARLQEDASCAVCLDLLRAPVSVDCGHSFCAACVHALLDAPGRSEAPCPQCRAAFRPEGVRPNRQLAALVDGVRRLVLAEGSAEDAGVVERCALHGQELALFCLQDGHALCRACAAGEEHRGHRTAELQEAVEEHRVKLQLALEAVRKEAEEAAEQEVTVGKKIVVWKEKMEVQRHRFRLEFEKHRGFLALEEQLQLRRLEEEERATLHRLRDSRVQMAQHSKALKELVEELEQRSQRPALRLLEGVREVLSRSKAAARLEPEAIPLELRTVCHIPGMRDMMRRFQVDVTLDPTTAHPSLLLTADLRSVWDGALWRDVPGNPERFDTWPCVLGLQSFSTGRHYWEVEVGSRAEWGLGVCRDSLPRQGETTPSPENGVWALWLLRGSEYMVLGVQSAPLLQLSRPGHVGLFLDYEAGELSFYDVTHECHIYTFSQLFSGFLRPYFFICDKNPLLLPAVTEAESGSGASGAAPDPDGPEMSS</sequence>
<dbReference type="InterPro" id="IPR001841">
    <property type="entry name" value="Znf_RING"/>
</dbReference>
<feature type="compositionally biased region" description="Low complexity" evidence="6">
    <location>
        <begin position="466"/>
        <end position="477"/>
    </location>
</feature>
<dbReference type="SMART" id="SM00449">
    <property type="entry name" value="SPRY"/>
    <property type="match status" value="1"/>
</dbReference>
<dbReference type="PRINTS" id="PR01407">
    <property type="entry name" value="BUTYPHLNCDUF"/>
</dbReference>
<feature type="domain" description="RING-type" evidence="7">
    <location>
        <begin position="15"/>
        <end position="57"/>
    </location>
</feature>
<feature type="domain" description="B box-type" evidence="8">
    <location>
        <begin position="97"/>
        <end position="133"/>
    </location>
</feature>
<dbReference type="CTD" id="25893"/>
<dbReference type="GO" id="GO:0008270">
    <property type="term" value="F:zinc ion binding"/>
    <property type="evidence" value="ECO:0007669"/>
    <property type="project" value="UniProtKB-KW"/>
</dbReference>
<dbReference type="InterPro" id="IPR003879">
    <property type="entry name" value="Butyrophylin_SPRY"/>
</dbReference>
<dbReference type="InterPro" id="IPR006574">
    <property type="entry name" value="PRY"/>
</dbReference>
<dbReference type="InterPro" id="IPR013083">
    <property type="entry name" value="Znf_RING/FYVE/PHD"/>
</dbReference>
<dbReference type="InterPro" id="IPR050143">
    <property type="entry name" value="TRIM/RBCC"/>
</dbReference>
<evidence type="ECO:0000313" key="10">
    <source>
        <dbReference type="Proteomes" id="UP000515203"/>
    </source>
</evidence>
<dbReference type="InterPro" id="IPR017907">
    <property type="entry name" value="Znf_RING_CS"/>
</dbReference>
<dbReference type="CDD" id="cd15816">
    <property type="entry name" value="SPRY_PRY_TRIM58"/>
    <property type="match status" value="1"/>
</dbReference>